<name>A0A091VXL5_NIPNI</name>
<protein>
    <submittedName>
        <fullName evidence="1">Uncharacterized protein</fullName>
    </submittedName>
</protein>
<evidence type="ECO:0000313" key="2">
    <source>
        <dbReference type="Proteomes" id="UP000053283"/>
    </source>
</evidence>
<dbReference type="EMBL" id="KL411414">
    <property type="protein sequence ID" value="KFR07258.1"/>
    <property type="molecule type" value="Genomic_DNA"/>
</dbReference>
<sequence>SSACAVFYKYASVLACVYVSVHRHVFSGKARRSLVCSSFVSNAPQSRKAVCTAWISAHRSPRAHLISYCKSQAASEASSNPKAKNCLCITSWAVTSPLRKIQFLTNWPEDSL</sequence>
<dbReference type="Proteomes" id="UP000053283">
    <property type="component" value="Unassembled WGS sequence"/>
</dbReference>
<feature type="non-terminal residue" evidence="1">
    <location>
        <position position="1"/>
    </location>
</feature>
<gene>
    <name evidence="1" type="ORF">Y956_16647</name>
</gene>
<dbReference type="AlphaFoldDB" id="A0A091VXL5"/>
<reference evidence="1 2" key="1">
    <citation type="submission" date="2014-04" db="EMBL/GenBank/DDBJ databases">
        <title>Genome evolution of avian class.</title>
        <authorList>
            <person name="Zhang G."/>
            <person name="Li C."/>
        </authorList>
    </citation>
    <scope>NUCLEOTIDE SEQUENCE [LARGE SCALE GENOMIC DNA]</scope>
    <source>
        <strain evidence="1">BGI_Y956</strain>
    </source>
</reference>
<organism evidence="1 2">
    <name type="scientific">Nipponia nippon</name>
    <name type="common">Crested ibis</name>
    <name type="synonym">Ibis nippon</name>
    <dbReference type="NCBI Taxonomy" id="128390"/>
    <lineage>
        <taxon>Eukaryota</taxon>
        <taxon>Metazoa</taxon>
        <taxon>Chordata</taxon>
        <taxon>Craniata</taxon>
        <taxon>Vertebrata</taxon>
        <taxon>Euteleostomi</taxon>
        <taxon>Archelosauria</taxon>
        <taxon>Archosauria</taxon>
        <taxon>Dinosauria</taxon>
        <taxon>Saurischia</taxon>
        <taxon>Theropoda</taxon>
        <taxon>Coelurosauria</taxon>
        <taxon>Aves</taxon>
        <taxon>Neognathae</taxon>
        <taxon>Neoaves</taxon>
        <taxon>Aequornithes</taxon>
        <taxon>Pelecaniformes</taxon>
        <taxon>Threskiornithidae</taxon>
        <taxon>Nipponia</taxon>
    </lineage>
</organism>
<keyword evidence="2" id="KW-1185">Reference proteome</keyword>
<evidence type="ECO:0000313" key="1">
    <source>
        <dbReference type="EMBL" id="KFR07258.1"/>
    </source>
</evidence>
<accession>A0A091VXL5</accession>
<proteinExistence type="predicted"/>
<feature type="non-terminal residue" evidence="1">
    <location>
        <position position="112"/>
    </location>
</feature>